<evidence type="ECO:0000313" key="9">
    <source>
        <dbReference type="EMBL" id="OLY80761.1"/>
    </source>
</evidence>
<evidence type="ECO:0000256" key="4">
    <source>
        <dbReference type="ARBA" id="ARBA00022833"/>
    </source>
</evidence>
<dbReference type="GO" id="GO:0004089">
    <property type="term" value="F:carbonate dehydratase activity"/>
    <property type="evidence" value="ECO:0007669"/>
    <property type="project" value="UniProtKB-UniRule"/>
</dbReference>
<dbReference type="Pfam" id="PF00484">
    <property type="entry name" value="Pro_CA"/>
    <property type="match status" value="1"/>
</dbReference>
<dbReference type="SUPFAM" id="SSF53056">
    <property type="entry name" value="beta-carbonic anhydrase, cab"/>
    <property type="match status" value="1"/>
</dbReference>
<evidence type="ECO:0000256" key="3">
    <source>
        <dbReference type="ARBA" id="ARBA00022723"/>
    </source>
</evidence>
<comment type="similarity">
    <text evidence="1 8">Belongs to the beta-class carbonic anhydrase family.</text>
</comment>
<comment type="catalytic activity">
    <reaction evidence="6 8">
        <text>hydrogencarbonate + H(+) = CO2 + H2O</text>
        <dbReference type="Rhea" id="RHEA:10748"/>
        <dbReference type="ChEBI" id="CHEBI:15377"/>
        <dbReference type="ChEBI" id="CHEBI:15378"/>
        <dbReference type="ChEBI" id="CHEBI:16526"/>
        <dbReference type="ChEBI" id="CHEBI:17544"/>
        <dbReference type="EC" id="4.2.1.1"/>
    </reaction>
</comment>
<feature type="binding site" evidence="7">
    <location>
        <position position="42"/>
    </location>
    <ligand>
        <name>Zn(2+)</name>
        <dbReference type="ChEBI" id="CHEBI:29105"/>
    </ligand>
</feature>
<dbReference type="PANTHER" id="PTHR11002">
    <property type="entry name" value="CARBONIC ANHYDRASE"/>
    <property type="match status" value="1"/>
</dbReference>
<feature type="binding site" evidence="7">
    <location>
        <position position="44"/>
    </location>
    <ligand>
        <name>Zn(2+)</name>
        <dbReference type="ChEBI" id="CHEBI:29105"/>
    </ligand>
</feature>
<comment type="cofactor">
    <cofactor evidence="7">
        <name>Zn(2+)</name>
        <dbReference type="ChEBI" id="CHEBI:29105"/>
    </cofactor>
    <text evidence="7">Binds 1 zinc ion per subunit.</text>
</comment>
<dbReference type="GO" id="GO:0008270">
    <property type="term" value="F:zinc ion binding"/>
    <property type="evidence" value="ECO:0007669"/>
    <property type="project" value="UniProtKB-UniRule"/>
</dbReference>
<dbReference type="STRING" id="133383.A0A1R0GV53"/>
<dbReference type="PANTHER" id="PTHR11002:SF76">
    <property type="entry name" value="CARBONIC ANHYDRASE"/>
    <property type="match status" value="1"/>
</dbReference>
<organism evidence="9 10">
    <name type="scientific">Smittium mucronatum</name>
    <dbReference type="NCBI Taxonomy" id="133383"/>
    <lineage>
        <taxon>Eukaryota</taxon>
        <taxon>Fungi</taxon>
        <taxon>Fungi incertae sedis</taxon>
        <taxon>Zoopagomycota</taxon>
        <taxon>Kickxellomycotina</taxon>
        <taxon>Harpellomycetes</taxon>
        <taxon>Harpellales</taxon>
        <taxon>Legeriomycetaceae</taxon>
        <taxon>Smittium</taxon>
    </lineage>
</organism>
<proteinExistence type="inferred from homology"/>
<evidence type="ECO:0000256" key="8">
    <source>
        <dbReference type="RuleBase" id="RU003956"/>
    </source>
</evidence>
<dbReference type="GO" id="GO:0071244">
    <property type="term" value="P:cellular response to carbon dioxide"/>
    <property type="evidence" value="ECO:0007669"/>
    <property type="project" value="TreeGrafter"/>
</dbReference>
<keyword evidence="4 7" id="KW-0862">Zinc</keyword>
<keyword evidence="3 7" id="KW-0479">Metal-binding</keyword>
<comment type="function">
    <text evidence="8">Reversible hydration of carbon dioxide.</text>
</comment>
<evidence type="ECO:0000256" key="5">
    <source>
        <dbReference type="ARBA" id="ARBA00023239"/>
    </source>
</evidence>
<reference evidence="9 10" key="1">
    <citation type="journal article" date="2016" name="Mol. Biol. Evol.">
        <title>Genome-Wide Survey of Gut Fungi (Harpellales) Reveals the First Horizontally Transferred Ubiquitin Gene from a Mosquito Host.</title>
        <authorList>
            <person name="Wang Y."/>
            <person name="White M.M."/>
            <person name="Kvist S."/>
            <person name="Moncalvo J.M."/>
        </authorList>
    </citation>
    <scope>NUCLEOTIDE SEQUENCE [LARGE SCALE GENOMIC DNA]</scope>
    <source>
        <strain evidence="9 10">ALG-7-W6</strain>
    </source>
</reference>
<dbReference type="InterPro" id="IPR036874">
    <property type="entry name" value="Carbonic_anhydrase_sf"/>
</dbReference>
<dbReference type="Proteomes" id="UP000187455">
    <property type="component" value="Unassembled WGS sequence"/>
</dbReference>
<dbReference type="EMBL" id="LSSL01003154">
    <property type="protein sequence ID" value="OLY80761.1"/>
    <property type="molecule type" value="Genomic_DNA"/>
</dbReference>
<evidence type="ECO:0000256" key="7">
    <source>
        <dbReference type="PIRSR" id="PIRSR601765-1"/>
    </source>
</evidence>
<comment type="caution">
    <text evidence="9">The sequence shown here is derived from an EMBL/GenBank/DDBJ whole genome shotgun (WGS) entry which is preliminary data.</text>
</comment>
<feature type="binding site" evidence="7">
    <location>
        <position position="98"/>
    </location>
    <ligand>
        <name>Zn(2+)</name>
        <dbReference type="ChEBI" id="CHEBI:29105"/>
    </ligand>
</feature>
<name>A0A1R0GV53_9FUNG</name>
<dbReference type="InterPro" id="IPR001765">
    <property type="entry name" value="Carbonic_anhydrase"/>
</dbReference>
<evidence type="ECO:0000256" key="6">
    <source>
        <dbReference type="ARBA" id="ARBA00048348"/>
    </source>
</evidence>
<keyword evidence="10" id="KW-1185">Reference proteome</keyword>
<gene>
    <name evidence="9" type="ORF">AYI68_g5139</name>
</gene>
<dbReference type="AlphaFoldDB" id="A0A1R0GV53"/>
<accession>A0A1R0GV53</accession>
<feature type="binding site" evidence="7">
    <location>
        <position position="101"/>
    </location>
    <ligand>
        <name>Zn(2+)</name>
        <dbReference type="ChEBI" id="CHEBI:29105"/>
    </ligand>
</feature>
<dbReference type="EC" id="4.2.1.1" evidence="2 8"/>
<dbReference type="Gene3D" id="3.40.1050.10">
    <property type="entry name" value="Carbonic anhydrase"/>
    <property type="match status" value="1"/>
</dbReference>
<evidence type="ECO:0000256" key="1">
    <source>
        <dbReference type="ARBA" id="ARBA00006217"/>
    </source>
</evidence>
<evidence type="ECO:0000313" key="10">
    <source>
        <dbReference type="Proteomes" id="UP000187455"/>
    </source>
</evidence>
<dbReference type="SMART" id="SM00947">
    <property type="entry name" value="Pro_CA"/>
    <property type="match status" value="1"/>
</dbReference>
<keyword evidence="5 8" id="KW-0456">Lyase</keyword>
<evidence type="ECO:0000256" key="2">
    <source>
        <dbReference type="ARBA" id="ARBA00012925"/>
    </source>
</evidence>
<dbReference type="CDD" id="cd00883">
    <property type="entry name" value="beta_CA_cladeA"/>
    <property type="match status" value="1"/>
</dbReference>
<sequence length="195" mass="21809">MTYSKEVFRKNEEWAKKTANLREDFFKELSHGQKPDLLWIGCSDSRVSSSTIAGSELGQIFTLRNIANCIAPDDINSMSVIQYAVHALGVKEIAVVGHTNCGGIKASKDIHDLSGPIKHWLEPVHQLYLENLDEINVIEGENNKLNHLCELNVKRVADIVSKLEWVVAAKNSGNPVHIHGWIFNLEDGTLKDLKL</sequence>
<dbReference type="GO" id="GO:0034599">
    <property type="term" value="P:cellular response to oxidative stress"/>
    <property type="evidence" value="ECO:0007669"/>
    <property type="project" value="TreeGrafter"/>
</dbReference>
<protein>
    <recommendedName>
        <fullName evidence="2 8">Carbonic anhydrase</fullName>
        <ecNumber evidence="2 8">4.2.1.1</ecNumber>
    </recommendedName>
    <alternativeName>
        <fullName evidence="8">Carbonate dehydratase</fullName>
    </alternativeName>
</protein>
<dbReference type="OrthoDB" id="10248475at2759"/>